<accession>A0A401IGJ6</accession>
<dbReference type="NCBIfam" id="TIGR01330">
    <property type="entry name" value="bisphos_HAL2"/>
    <property type="match status" value="1"/>
</dbReference>
<dbReference type="RefSeq" id="WP_124974079.1">
    <property type="nucleotide sequence ID" value="NZ_BDQK01000007.1"/>
</dbReference>
<organism evidence="11 12">
    <name type="scientific">Aphanothece sacrum FPU1</name>
    <dbReference type="NCBI Taxonomy" id="1920663"/>
    <lineage>
        <taxon>Bacteria</taxon>
        <taxon>Bacillati</taxon>
        <taxon>Cyanobacteriota</taxon>
        <taxon>Cyanophyceae</taxon>
        <taxon>Oscillatoriophycideae</taxon>
        <taxon>Chroococcales</taxon>
        <taxon>Aphanothecaceae</taxon>
        <taxon>Aphanothece</taxon>
    </lineage>
</organism>
<evidence type="ECO:0000256" key="8">
    <source>
        <dbReference type="ARBA" id="ARBA00044479"/>
    </source>
</evidence>
<keyword evidence="6 10" id="KW-0460">Magnesium</keyword>
<dbReference type="CDD" id="cd01517">
    <property type="entry name" value="PAP_phosphatase"/>
    <property type="match status" value="1"/>
</dbReference>
<comment type="catalytic activity">
    <reaction evidence="8">
        <text>adenosine 3',5'-bisphosphate + H2O = AMP + phosphate</text>
        <dbReference type="Rhea" id="RHEA:10040"/>
        <dbReference type="ChEBI" id="CHEBI:15377"/>
        <dbReference type="ChEBI" id="CHEBI:43474"/>
        <dbReference type="ChEBI" id="CHEBI:58343"/>
        <dbReference type="ChEBI" id="CHEBI:456215"/>
        <dbReference type="EC" id="3.1.3.7"/>
    </reaction>
    <physiologicalReaction direction="left-to-right" evidence="8">
        <dbReference type="Rhea" id="RHEA:10041"/>
    </physiologicalReaction>
</comment>
<dbReference type="GO" id="GO:0000103">
    <property type="term" value="P:sulfate assimilation"/>
    <property type="evidence" value="ECO:0007669"/>
    <property type="project" value="TreeGrafter"/>
</dbReference>
<dbReference type="PRINTS" id="PR00377">
    <property type="entry name" value="IMPHPHTASES"/>
</dbReference>
<dbReference type="PROSITE" id="PS00629">
    <property type="entry name" value="IMP_1"/>
    <property type="match status" value="1"/>
</dbReference>
<dbReference type="Proteomes" id="UP000287247">
    <property type="component" value="Unassembled WGS sequence"/>
</dbReference>
<feature type="binding site" evidence="10">
    <location>
        <position position="266"/>
    </location>
    <ligand>
        <name>Mg(2+)</name>
        <dbReference type="ChEBI" id="CHEBI:18420"/>
        <label>1</label>
        <note>catalytic</note>
    </ligand>
</feature>
<dbReference type="InterPro" id="IPR051090">
    <property type="entry name" value="Inositol_monoP_superfamily"/>
</dbReference>
<evidence type="ECO:0000313" key="12">
    <source>
        <dbReference type="Proteomes" id="UP000287247"/>
    </source>
</evidence>
<comment type="catalytic activity">
    <reaction evidence="9">
        <text>3'-phosphoadenylyl sulfate + H2O = adenosine 5'-phosphosulfate + phosphate</text>
        <dbReference type="Rhea" id="RHEA:77639"/>
        <dbReference type="ChEBI" id="CHEBI:15377"/>
        <dbReference type="ChEBI" id="CHEBI:43474"/>
        <dbReference type="ChEBI" id="CHEBI:58243"/>
        <dbReference type="ChEBI" id="CHEBI:58339"/>
        <dbReference type="EC" id="3.1.3.7"/>
    </reaction>
    <physiologicalReaction direction="left-to-right" evidence="9">
        <dbReference type="Rhea" id="RHEA:77640"/>
    </physiologicalReaction>
</comment>
<evidence type="ECO:0000256" key="7">
    <source>
        <dbReference type="ARBA" id="ARBA00044466"/>
    </source>
</evidence>
<dbReference type="SUPFAM" id="SSF56655">
    <property type="entry name" value="Carbohydrate phosphatase"/>
    <property type="match status" value="1"/>
</dbReference>
<dbReference type="InterPro" id="IPR000760">
    <property type="entry name" value="Inositol_monophosphatase-like"/>
</dbReference>
<evidence type="ECO:0000256" key="2">
    <source>
        <dbReference type="ARBA" id="ARBA00009759"/>
    </source>
</evidence>
<protein>
    <recommendedName>
        <fullName evidence="3">3'(2'),5'-bisphosphate nucleotidase</fullName>
        <ecNumber evidence="3">3.1.3.7</ecNumber>
    </recommendedName>
</protein>
<keyword evidence="5" id="KW-0378">Hydrolase</keyword>
<dbReference type="OrthoDB" id="9772456at2"/>
<dbReference type="Gene3D" id="3.40.190.80">
    <property type="match status" value="1"/>
</dbReference>
<dbReference type="Pfam" id="PF00459">
    <property type="entry name" value="Inositol_P"/>
    <property type="match status" value="1"/>
</dbReference>
<evidence type="ECO:0000256" key="4">
    <source>
        <dbReference type="ARBA" id="ARBA00022723"/>
    </source>
</evidence>
<feature type="binding site" evidence="10">
    <location>
        <position position="68"/>
    </location>
    <ligand>
        <name>Mg(2+)</name>
        <dbReference type="ChEBI" id="CHEBI:18420"/>
        <label>1</label>
        <note>catalytic</note>
    </ligand>
</feature>
<dbReference type="GO" id="GO:0008441">
    <property type="term" value="F:3'(2'),5'-bisphosphate nucleotidase activity"/>
    <property type="evidence" value="ECO:0007669"/>
    <property type="project" value="UniProtKB-EC"/>
</dbReference>
<keyword evidence="4 10" id="KW-0479">Metal-binding</keyword>
<gene>
    <name evidence="11" type="ORF">AsFPU1_1804</name>
</gene>
<dbReference type="GO" id="GO:0046872">
    <property type="term" value="F:metal ion binding"/>
    <property type="evidence" value="ECO:0007669"/>
    <property type="project" value="UniProtKB-KW"/>
</dbReference>
<evidence type="ECO:0000256" key="1">
    <source>
        <dbReference type="ARBA" id="ARBA00001946"/>
    </source>
</evidence>
<feature type="binding site" evidence="10">
    <location>
        <position position="123"/>
    </location>
    <ligand>
        <name>Mg(2+)</name>
        <dbReference type="ChEBI" id="CHEBI:18420"/>
        <label>1</label>
        <note>catalytic</note>
    </ligand>
</feature>
<name>A0A401IGJ6_APHSA</name>
<dbReference type="PANTHER" id="PTHR43200:SF6">
    <property type="entry name" value="3'(2'),5'-BISPHOSPHATE NUCLEOTIDASE"/>
    <property type="match status" value="1"/>
</dbReference>
<dbReference type="AlphaFoldDB" id="A0A401IGJ6"/>
<dbReference type="Gene3D" id="3.30.540.10">
    <property type="entry name" value="Fructose-1,6-Bisphosphatase, subunit A, domain 1"/>
    <property type="match status" value="1"/>
</dbReference>
<dbReference type="EC" id="3.1.3.7" evidence="3"/>
<proteinExistence type="inferred from homology"/>
<dbReference type="InterPro" id="IPR020583">
    <property type="entry name" value="Inositol_monoP_metal-BS"/>
</dbReference>
<comment type="cofactor">
    <cofactor evidence="1 10">
        <name>Mg(2+)</name>
        <dbReference type="ChEBI" id="CHEBI:18420"/>
    </cofactor>
</comment>
<dbReference type="PANTHER" id="PTHR43200">
    <property type="entry name" value="PHOSPHATASE"/>
    <property type="match status" value="1"/>
</dbReference>
<sequence length="324" mass="35400">MLKNQEIEVAIAAVTTAAKLCQQVQETKAAQTLAKADTSPVTVADFGAQAIICQALAQEFPNDPVIGEEDASILQKPELSPILGLITHQVQQIRPDATESDIIDWINWGNGQIAPRYWTLDPIDGTKGFIRGDQYAIALALIEQGKVRLGILACPVFPREGNSKGVIFFAMEGQGAWEMPLEGGKLQQIRINSWDDVQQLCRIESVESGHSDRTQQVKLDRKLGLVRPAKQMDSLAKYGALARGDADIYTRVPVPQFITKKENIWDHGPGVIIVEEAGGKVTDLDGKFLDFSVGSKLSNNRGILATNGVIHQKILDIIAEINDI</sequence>
<evidence type="ECO:0000256" key="3">
    <source>
        <dbReference type="ARBA" id="ARBA00012633"/>
    </source>
</evidence>
<evidence type="ECO:0000256" key="5">
    <source>
        <dbReference type="ARBA" id="ARBA00022801"/>
    </source>
</evidence>
<evidence type="ECO:0000256" key="10">
    <source>
        <dbReference type="PIRSR" id="PIRSR600760-2"/>
    </source>
</evidence>
<evidence type="ECO:0000313" key="11">
    <source>
        <dbReference type="EMBL" id="GBF80403.1"/>
    </source>
</evidence>
<dbReference type="InterPro" id="IPR006239">
    <property type="entry name" value="DPNP"/>
</dbReference>
<reference evidence="12" key="1">
    <citation type="submission" date="2017-05" db="EMBL/GenBank/DDBJ databases">
        <title>Physiological properties and genetic analysis related to exopolysaccharide production of fresh-water unicellular cyanobacterium Aphanothece sacrum, Suizenji Nori, that has been cultured as a food source in Japan.</title>
        <authorList>
            <person name="Kanesaki Y."/>
            <person name="Yoshikawa S."/>
            <person name="Ohki K."/>
        </authorList>
    </citation>
    <scope>NUCLEOTIDE SEQUENCE [LARGE SCALE GENOMIC DNA]</scope>
    <source>
        <strain evidence="12">FPU1</strain>
    </source>
</reference>
<dbReference type="EMBL" id="BDQK01000007">
    <property type="protein sequence ID" value="GBF80403.1"/>
    <property type="molecule type" value="Genomic_DNA"/>
</dbReference>
<comment type="similarity">
    <text evidence="2">Belongs to the inositol monophosphatase superfamily.</text>
</comment>
<evidence type="ECO:0000256" key="6">
    <source>
        <dbReference type="ARBA" id="ARBA00022842"/>
    </source>
</evidence>
<feature type="binding site" evidence="10">
    <location>
        <position position="124"/>
    </location>
    <ligand>
        <name>Mg(2+)</name>
        <dbReference type="ChEBI" id="CHEBI:18420"/>
        <label>1</label>
        <note>catalytic</note>
    </ligand>
</feature>
<comment type="caution">
    <text evidence="11">The sequence shown here is derived from an EMBL/GenBank/DDBJ whole genome shotgun (WGS) entry which is preliminary data.</text>
</comment>
<keyword evidence="12" id="KW-1185">Reference proteome</keyword>
<comment type="catalytic activity">
    <reaction evidence="7">
        <text>adenosine 2',5'-bisphosphate + H2O = AMP + phosphate</text>
        <dbReference type="Rhea" id="RHEA:77643"/>
        <dbReference type="ChEBI" id="CHEBI:15377"/>
        <dbReference type="ChEBI" id="CHEBI:43474"/>
        <dbReference type="ChEBI" id="CHEBI:194156"/>
        <dbReference type="ChEBI" id="CHEBI:456215"/>
        <dbReference type="EC" id="3.1.3.7"/>
    </reaction>
    <physiologicalReaction direction="left-to-right" evidence="7">
        <dbReference type="Rhea" id="RHEA:77644"/>
    </physiologicalReaction>
</comment>
<evidence type="ECO:0000256" key="9">
    <source>
        <dbReference type="ARBA" id="ARBA00044484"/>
    </source>
</evidence>
<feature type="binding site" evidence="10">
    <location>
        <position position="121"/>
    </location>
    <ligand>
        <name>Mg(2+)</name>
        <dbReference type="ChEBI" id="CHEBI:18420"/>
        <label>1</label>
        <note>catalytic</note>
    </ligand>
</feature>